<dbReference type="Pfam" id="PF12229">
    <property type="entry name" value="PG_binding_4"/>
    <property type="match status" value="1"/>
</dbReference>
<dbReference type="PANTHER" id="PTHR35788:SF1">
    <property type="entry name" value="EXPORTED PROTEIN"/>
    <property type="match status" value="1"/>
</dbReference>
<reference evidence="3" key="1">
    <citation type="submission" date="2020-10" db="EMBL/GenBank/DDBJ databases">
        <authorList>
            <person name="Gilroy R."/>
        </authorList>
    </citation>
    <scope>NUCLEOTIDE SEQUENCE</scope>
    <source>
        <strain evidence="3">ChiW13-3771</strain>
    </source>
</reference>
<dbReference type="Proteomes" id="UP000824201">
    <property type="component" value="Unassembled WGS sequence"/>
</dbReference>
<organism evidence="3 4">
    <name type="scientific">Candidatus Fimimorpha faecalis</name>
    <dbReference type="NCBI Taxonomy" id="2840824"/>
    <lineage>
        <taxon>Bacteria</taxon>
        <taxon>Bacillati</taxon>
        <taxon>Bacillota</taxon>
        <taxon>Clostridia</taxon>
        <taxon>Eubacteriales</taxon>
        <taxon>Candidatus Fimimorpha</taxon>
    </lineage>
</organism>
<feature type="domain" description="YoaR-like putative peptidoglycan binding" evidence="2">
    <location>
        <begin position="95"/>
        <end position="200"/>
    </location>
</feature>
<dbReference type="InterPro" id="IPR052913">
    <property type="entry name" value="Glycopeptide_resist_protein"/>
</dbReference>
<evidence type="ECO:0000313" key="4">
    <source>
        <dbReference type="Proteomes" id="UP000824201"/>
    </source>
</evidence>
<feature type="chain" id="PRO_5038469170" evidence="1">
    <location>
        <begin position="27"/>
        <end position="539"/>
    </location>
</feature>
<accession>A0A9D1EGL1</accession>
<dbReference type="InterPro" id="IPR022029">
    <property type="entry name" value="YoaR-like_PG-bd"/>
</dbReference>
<evidence type="ECO:0000259" key="2">
    <source>
        <dbReference type="Pfam" id="PF12229"/>
    </source>
</evidence>
<proteinExistence type="predicted"/>
<dbReference type="InterPro" id="IPR007391">
    <property type="entry name" value="Vancomycin_resist_VanW"/>
</dbReference>
<feature type="signal peptide" evidence="1">
    <location>
        <begin position="1"/>
        <end position="26"/>
    </location>
</feature>
<keyword evidence="1" id="KW-0732">Signal</keyword>
<name>A0A9D1EGL1_9FIRM</name>
<gene>
    <name evidence="3" type="ORF">IAC96_11460</name>
</gene>
<dbReference type="PANTHER" id="PTHR35788">
    <property type="entry name" value="EXPORTED PROTEIN-RELATED"/>
    <property type="match status" value="1"/>
</dbReference>
<comment type="caution">
    <text evidence="3">The sequence shown here is derived from an EMBL/GenBank/DDBJ whole genome shotgun (WGS) entry which is preliminary data.</text>
</comment>
<dbReference type="AlphaFoldDB" id="A0A9D1EGL1"/>
<evidence type="ECO:0000256" key="1">
    <source>
        <dbReference type="SAM" id="SignalP"/>
    </source>
</evidence>
<protein>
    <submittedName>
        <fullName evidence="3">VanW family protein</fullName>
    </submittedName>
</protein>
<sequence length="539" mass="59593">MKRYQWKKWLIGAAISVMAVGSLAYASSEETQSSETTLEAPQIEWEDEWVIPEGISIGQIDLKGMTVADAKTAVNKLADQLLNREITVDMNGKEYKTTPKDVGVTWANPQVVDEAFSHMTKGNFVKRYKNQVDLKTEPVALNIQLNVNEQAVTNYAQSLVDACTVQVVEPSVTRSNGKFQVVEGKNGAAFNVEEIKTALLTPLGDVTNTDAISIKPTVTETKPQYAADIFSHFSEQPLGSCTTKFNTAASEANRCTNIELSANNMNGHVFMPGEEISTLAMFGDVTEANGYKSAGTYSNGKVVDGIGGGICQTTTTLYDAVLAAELEVVYRRNHSMMVDYVDPAKDATVDYASGSDFKFKNNTDYPIYIESYRNDNTVTVNIYGTETRPANRKVEYVSKILEYSFPEENAPFFEVRVDPSIKMGWGWPSEKHRVAVNCHPQVQAELYKNVYVDGQLTEQTQIGGLNKYRYSSGVIYVARDTQVSVVDPAPGTNKQRVLSLYLTFLDGETVGPEVPADWSKQKLAQHEAALQQKMKELGR</sequence>
<dbReference type="EMBL" id="DVHN01000152">
    <property type="protein sequence ID" value="HIR89553.1"/>
    <property type="molecule type" value="Genomic_DNA"/>
</dbReference>
<evidence type="ECO:0000313" key="3">
    <source>
        <dbReference type="EMBL" id="HIR89553.1"/>
    </source>
</evidence>
<reference evidence="3" key="2">
    <citation type="journal article" date="2021" name="PeerJ">
        <title>Extensive microbial diversity within the chicken gut microbiome revealed by metagenomics and culture.</title>
        <authorList>
            <person name="Gilroy R."/>
            <person name="Ravi A."/>
            <person name="Getino M."/>
            <person name="Pursley I."/>
            <person name="Horton D.L."/>
            <person name="Alikhan N.F."/>
            <person name="Baker D."/>
            <person name="Gharbi K."/>
            <person name="Hall N."/>
            <person name="Watson M."/>
            <person name="Adriaenssens E.M."/>
            <person name="Foster-Nyarko E."/>
            <person name="Jarju S."/>
            <person name="Secka A."/>
            <person name="Antonio M."/>
            <person name="Oren A."/>
            <person name="Chaudhuri R.R."/>
            <person name="La Ragione R."/>
            <person name="Hildebrand F."/>
            <person name="Pallen M.J."/>
        </authorList>
    </citation>
    <scope>NUCLEOTIDE SEQUENCE</scope>
    <source>
        <strain evidence="3">ChiW13-3771</strain>
    </source>
</reference>
<dbReference type="Pfam" id="PF04294">
    <property type="entry name" value="VanW"/>
    <property type="match status" value="1"/>
</dbReference>